<dbReference type="GO" id="GO:0006654">
    <property type="term" value="P:phosphatidic acid biosynthetic process"/>
    <property type="evidence" value="ECO:0007669"/>
    <property type="project" value="TreeGrafter"/>
</dbReference>
<dbReference type="Gene3D" id="3.40.50.1820">
    <property type="entry name" value="alpha/beta hydrolase"/>
    <property type="match status" value="1"/>
</dbReference>
<evidence type="ECO:0000256" key="1">
    <source>
        <dbReference type="ARBA" id="ARBA00038097"/>
    </source>
</evidence>
<evidence type="ECO:0000313" key="4">
    <source>
        <dbReference type="Proteomes" id="UP000294530"/>
    </source>
</evidence>
<dbReference type="GO" id="GO:0042171">
    <property type="term" value="F:lysophosphatidic acid acyltransferase activity"/>
    <property type="evidence" value="ECO:0007669"/>
    <property type="project" value="TreeGrafter"/>
</dbReference>
<accession>A0A976IAV3</accession>
<name>A0A976IAV3_BRELC</name>
<feature type="domain" description="AB hydrolase-1" evidence="2">
    <location>
        <begin position="26"/>
        <end position="297"/>
    </location>
</feature>
<protein>
    <recommendedName>
        <fullName evidence="2">AB hydrolase-1 domain-containing protein</fullName>
    </recommendedName>
</protein>
<evidence type="ECO:0000313" key="3">
    <source>
        <dbReference type="EMBL" id="TDH64814.1"/>
    </source>
</evidence>
<dbReference type="GO" id="GO:0055088">
    <property type="term" value="P:lipid homeostasis"/>
    <property type="evidence" value="ECO:0007669"/>
    <property type="project" value="TreeGrafter"/>
</dbReference>
<dbReference type="InterPro" id="IPR000073">
    <property type="entry name" value="AB_hydrolase_1"/>
</dbReference>
<dbReference type="GeneID" id="94344414"/>
<dbReference type="KEGG" id="blac:94344414"/>
<dbReference type="GO" id="GO:0052689">
    <property type="term" value="F:carboxylic ester hydrolase activity"/>
    <property type="evidence" value="ECO:0007669"/>
    <property type="project" value="TreeGrafter"/>
</dbReference>
<dbReference type="RefSeq" id="XP_067814313.1">
    <property type="nucleotide sequence ID" value="XM_067958743.1"/>
</dbReference>
<dbReference type="InterPro" id="IPR029058">
    <property type="entry name" value="AB_hydrolase_fold"/>
</dbReference>
<dbReference type="Proteomes" id="UP000294530">
    <property type="component" value="Unassembled WGS sequence"/>
</dbReference>
<sequence>MKKVAQLGTVVVPCSVENNRKSAENLVLIHGFAGGNAVWAMNLEKLSKRFNVYAVEWIGVGRSDRPDFNFKDYDSANDFIVNSFETWRQEIKLESFNLCGHSMGAIFASSYALKHPAQHLVLASPAGVPRPPPPLDPKSEEGKARNRSWLRWMVYLAWKNGMTPLSIARFVGPYGPKLVQNVVHRRTSFMFENSAMRDGRVDLKELGKYLYHNWALKPSGERAMTTHLAPGAHAVRPLVDMLLPHRVKMPLTFIYGENDWMDYRSGQEIVKHFRNMGQAADLYRVPNSGHQMFMENPDEFSRTLIDSLTKDELTNMHSIP</sequence>
<reference evidence="3 4" key="1">
    <citation type="journal article" date="2021" name="Genome Biol.">
        <title>AFLAP: assembly-free linkage analysis pipeline using k-mers from genome sequencing data.</title>
        <authorList>
            <person name="Fletcher K."/>
            <person name="Zhang L."/>
            <person name="Gil J."/>
            <person name="Han R."/>
            <person name="Cavanaugh K."/>
            <person name="Michelmore R."/>
        </authorList>
    </citation>
    <scope>NUCLEOTIDE SEQUENCE [LARGE SCALE GENOMIC DNA]</scope>
    <source>
        <strain evidence="3 4">SF5</strain>
    </source>
</reference>
<dbReference type="SUPFAM" id="SSF53474">
    <property type="entry name" value="alpha/beta-Hydrolases"/>
    <property type="match status" value="1"/>
</dbReference>
<proteinExistence type="inferred from homology"/>
<dbReference type="Pfam" id="PF00561">
    <property type="entry name" value="Abhydrolase_1"/>
    <property type="match status" value="1"/>
</dbReference>
<dbReference type="PANTHER" id="PTHR42886:SF29">
    <property type="entry name" value="PUMMELIG, ISOFORM A"/>
    <property type="match status" value="1"/>
</dbReference>
<organism evidence="3 4">
    <name type="scientific">Bremia lactucae</name>
    <name type="common">Lettuce downy mildew</name>
    <dbReference type="NCBI Taxonomy" id="4779"/>
    <lineage>
        <taxon>Eukaryota</taxon>
        <taxon>Sar</taxon>
        <taxon>Stramenopiles</taxon>
        <taxon>Oomycota</taxon>
        <taxon>Peronosporomycetes</taxon>
        <taxon>Peronosporales</taxon>
        <taxon>Peronosporaceae</taxon>
        <taxon>Bremia</taxon>
    </lineage>
</organism>
<evidence type="ECO:0000259" key="2">
    <source>
        <dbReference type="Pfam" id="PF00561"/>
    </source>
</evidence>
<dbReference type="OrthoDB" id="7457040at2759"/>
<gene>
    <name evidence="3" type="ORF">CCR75_000637</name>
</gene>
<keyword evidence="4" id="KW-1185">Reference proteome</keyword>
<dbReference type="AlphaFoldDB" id="A0A976IAV3"/>
<dbReference type="EMBL" id="SHOA02000220">
    <property type="protein sequence ID" value="TDH64814.1"/>
    <property type="molecule type" value="Genomic_DNA"/>
</dbReference>
<dbReference type="PANTHER" id="PTHR42886">
    <property type="entry name" value="RE40534P-RELATED"/>
    <property type="match status" value="1"/>
</dbReference>
<comment type="similarity">
    <text evidence="1">Belongs to the peptidase S33 family. ABHD4/ABHD5 subfamily.</text>
</comment>
<comment type="caution">
    <text evidence="3">The sequence shown here is derived from an EMBL/GenBank/DDBJ whole genome shotgun (WGS) entry which is preliminary data.</text>
</comment>